<protein>
    <submittedName>
        <fullName evidence="1">Uncharacterized protein</fullName>
    </submittedName>
</protein>
<dbReference type="Proteomes" id="UP000680365">
    <property type="component" value="Unassembled WGS sequence"/>
</dbReference>
<reference evidence="1 2" key="1">
    <citation type="journal article" date="2021" name="Nat. Commun.">
        <title>Reductive evolution and unique predatory mode in the CPR bacterium Vampirococcus lugosii.</title>
        <authorList>
            <person name="Moreira D."/>
            <person name="Zivanovic Y."/>
            <person name="Lopez-Archilla A.I."/>
            <person name="Iniesto M."/>
            <person name="Lopez-Garcia P."/>
        </authorList>
    </citation>
    <scope>NUCLEOTIDE SEQUENCE [LARGE SCALE GENOMIC DNA]</scope>
    <source>
        <strain evidence="1">Chiprana</strain>
    </source>
</reference>
<name>A0ABS5QJR0_9BACT</name>
<dbReference type="RefSeq" id="WP_213348081.1">
    <property type="nucleotide sequence ID" value="NZ_JAEDAM010000002.1"/>
</dbReference>
<organism evidence="1 2">
    <name type="scientific">Candidatus Vampirococcus lugosii</name>
    <dbReference type="NCBI Taxonomy" id="2789015"/>
    <lineage>
        <taxon>Bacteria</taxon>
        <taxon>Candidatus Absconditibacteriota</taxon>
        <taxon>Vampirococcus</taxon>
    </lineage>
</organism>
<evidence type="ECO:0000313" key="1">
    <source>
        <dbReference type="EMBL" id="MBS8121500.1"/>
    </source>
</evidence>
<dbReference type="EMBL" id="JAEDAM010000002">
    <property type="protein sequence ID" value="MBS8121500.1"/>
    <property type="molecule type" value="Genomic_DNA"/>
</dbReference>
<gene>
    <name evidence="1" type="ORF">VAMP_5n242</name>
</gene>
<keyword evidence="2" id="KW-1185">Reference proteome</keyword>
<evidence type="ECO:0000313" key="2">
    <source>
        <dbReference type="Proteomes" id="UP000680365"/>
    </source>
</evidence>
<sequence length="109" mass="12664">MINNGDNFEKNGDNFEKNSNKLTSATLALSLCLSGCNVTMIKSDDYPSNNNLRHTTNSQNLQRTNSYGIEQEIQNAERQLRRTNNFEEKIKILEYKEIKKYNTKTELIR</sequence>
<proteinExistence type="predicted"/>
<comment type="caution">
    <text evidence="1">The sequence shown here is derived from an EMBL/GenBank/DDBJ whole genome shotgun (WGS) entry which is preliminary data.</text>
</comment>
<accession>A0ABS5QJR0</accession>